<dbReference type="RefSeq" id="WP_330107120.1">
    <property type="nucleotide sequence ID" value="NZ_JAZDQT010000001.1"/>
</dbReference>
<comment type="caution">
    <text evidence="2">The sequence shown here is derived from an EMBL/GenBank/DDBJ whole genome shotgun (WGS) entry which is preliminary data.</text>
</comment>
<feature type="domain" description="DinB-like" evidence="1">
    <location>
        <begin position="10"/>
        <end position="161"/>
    </location>
</feature>
<evidence type="ECO:0000313" key="2">
    <source>
        <dbReference type="EMBL" id="MEE1944760.1"/>
    </source>
</evidence>
<evidence type="ECO:0000313" key="3">
    <source>
        <dbReference type="Proteomes" id="UP001336835"/>
    </source>
</evidence>
<dbReference type="InterPro" id="IPR024775">
    <property type="entry name" value="DinB-like"/>
</dbReference>
<accession>A0ABU7I5L9</accession>
<reference evidence="2 3" key="1">
    <citation type="submission" date="2024-01" db="EMBL/GenBank/DDBJ databases">
        <title>Pedobacter sp. nov., isolated from fresh soil.</title>
        <authorList>
            <person name="Le N.T.T."/>
        </authorList>
    </citation>
    <scope>NUCLEOTIDE SEQUENCE [LARGE SCALE GENOMIC DNA]</scope>
    <source>
        <strain evidence="2 3">KR3-3</strain>
    </source>
</reference>
<dbReference type="InterPro" id="IPR034660">
    <property type="entry name" value="DinB/YfiT-like"/>
</dbReference>
<evidence type="ECO:0000259" key="1">
    <source>
        <dbReference type="Pfam" id="PF12867"/>
    </source>
</evidence>
<keyword evidence="3" id="KW-1185">Reference proteome</keyword>
<gene>
    <name evidence="2" type="ORF">VRU48_06560</name>
</gene>
<dbReference type="Proteomes" id="UP001336835">
    <property type="component" value="Unassembled WGS sequence"/>
</dbReference>
<dbReference type="EMBL" id="JAZDQT010000001">
    <property type="protein sequence ID" value="MEE1944760.1"/>
    <property type="molecule type" value="Genomic_DNA"/>
</dbReference>
<name>A0ABU7I5L9_9SPHI</name>
<dbReference type="Pfam" id="PF12867">
    <property type="entry name" value="DinB_2"/>
    <property type="match status" value="1"/>
</dbReference>
<proteinExistence type="predicted"/>
<protein>
    <submittedName>
        <fullName evidence="2">DinB family protein</fullName>
    </submittedName>
</protein>
<dbReference type="Gene3D" id="1.20.120.450">
    <property type="entry name" value="dinb family like domain"/>
    <property type="match status" value="1"/>
</dbReference>
<sequence length="170" mass="19093">MTTQTTLQQELDQAFANWTKAAQQFGSEQYNLVPFEGSWTPGQIVQHLTQANGGFADMLYGETKQTERPADQHVGLLKDIMLNFDAKMEAPDFVHPEMKDYEKEPHLAKIKAINATLTKAIADLDLSATCLGFELPGIGYVTRLEALHFVMLHTIRHTSQLNKAYQQLAN</sequence>
<organism evidence="2 3">
    <name type="scientific">Pedobacter albus</name>
    <dbReference type="NCBI Taxonomy" id="3113905"/>
    <lineage>
        <taxon>Bacteria</taxon>
        <taxon>Pseudomonadati</taxon>
        <taxon>Bacteroidota</taxon>
        <taxon>Sphingobacteriia</taxon>
        <taxon>Sphingobacteriales</taxon>
        <taxon>Sphingobacteriaceae</taxon>
        <taxon>Pedobacter</taxon>
    </lineage>
</organism>
<dbReference type="SUPFAM" id="SSF109854">
    <property type="entry name" value="DinB/YfiT-like putative metalloenzymes"/>
    <property type="match status" value="1"/>
</dbReference>